<evidence type="ECO:0000256" key="1">
    <source>
        <dbReference type="ARBA" id="ARBA00007626"/>
    </source>
</evidence>
<proteinExistence type="inferred from homology"/>
<dbReference type="GO" id="GO:0003729">
    <property type="term" value="F:mRNA binding"/>
    <property type="evidence" value="ECO:0007669"/>
    <property type="project" value="TreeGrafter"/>
</dbReference>
<dbReference type="EMBL" id="GGEC01012626">
    <property type="protein sequence ID" value="MBW93109.1"/>
    <property type="molecule type" value="Transcribed_RNA"/>
</dbReference>
<organism evidence="4">
    <name type="scientific">Rhizophora mucronata</name>
    <name type="common">Asiatic mangrove</name>
    <dbReference type="NCBI Taxonomy" id="61149"/>
    <lineage>
        <taxon>Eukaryota</taxon>
        <taxon>Viridiplantae</taxon>
        <taxon>Streptophyta</taxon>
        <taxon>Embryophyta</taxon>
        <taxon>Tracheophyta</taxon>
        <taxon>Spermatophyta</taxon>
        <taxon>Magnoliopsida</taxon>
        <taxon>eudicotyledons</taxon>
        <taxon>Gunneridae</taxon>
        <taxon>Pentapetalae</taxon>
        <taxon>rosids</taxon>
        <taxon>fabids</taxon>
        <taxon>Malpighiales</taxon>
        <taxon>Rhizophoraceae</taxon>
        <taxon>Rhizophora</taxon>
    </lineage>
</organism>
<dbReference type="Gene3D" id="1.25.40.10">
    <property type="entry name" value="Tetratricopeptide repeat domain"/>
    <property type="match status" value="1"/>
</dbReference>
<dbReference type="InterPro" id="IPR011990">
    <property type="entry name" value="TPR-like_helical_dom_sf"/>
</dbReference>
<dbReference type="Pfam" id="PF12854">
    <property type="entry name" value="PPR_1"/>
    <property type="match status" value="1"/>
</dbReference>
<protein>
    <recommendedName>
        <fullName evidence="5">Pentatricopeptide repeat-containing protein</fullName>
    </recommendedName>
</protein>
<dbReference type="EMBL" id="GGEC01012625">
    <property type="protein sequence ID" value="MBW93108.1"/>
    <property type="molecule type" value="Transcribed_RNA"/>
</dbReference>
<accession>A0A2P2JI14</accession>
<sequence>MMKRGIVPNITTYNALINGLCKAGNLERAQRLFNKLHLKGLTPNVVTYNILIDGYCKSGNTREALDLRDEMLKEGICPSIVTYSSLIYGFHKKGDSKISMKLLDEMKELYADQNVGKFSKLIEGFITCAVAKDISTLPNITDISCPSVDIKSNQQMQLAELSVAAEMIDSFGMSEALC</sequence>
<keyword evidence="2" id="KW-0677">Repeat</keyword>
<dbReference type="PANTHER" id="PTHR47932:SF2">
    <property type="entry name" value="OS10G0484300 PROTEIN"/>
    <property type="match status" value="1"/>
</dbReference>
<reference evidence="4" key="1">
    <citation type="submission" date="2018-02" db="EMBL/GenBank/DDBJ databases">
        <title>Rhizophora mucronata_Transcriptome.</title>
        <authorList>
            <person name="Meera S.P."/>
            <person name="Sreeshan A."/>
            <person name="Augustine A."/>
        </authorList>
    </citation>
    <scope>NUCLEOTIDE SEQUENCE</scope>
    <source>
        <tissue evidence="4">Leaf</tissue>
    </source>
</reference>
<dbReference type="PROSITE" id="PS51375">
    <property type="entry name" value="PPR"/>
    <property type="match status" value="3"/>
</dbReference>
<evidence type="ECO:0008006" key="5">
    <source>
        <dbReference type="Google" id="ProtNLM"/>
    </source>
</evidence>
<dbReference type="InterPro" id="IPR002885">
    <property type="entry name" value="PPR_rpt"/>
</dbReference>
<comment type="similarity">
    <text evidence="1">Belongs to the PPR family. P subfamily.</text>
</comment>
<evidence type="ECO:0000256" key="2">
    <source>
        <dbReference type="ARBA" id="ARBA00022737"/>
    </source>
</evidence>
<evidence type="ECO:0000313" key="4">
    <source>
        <dbReference type="EMBL" id="MBW93109.1"/>
    </source>
</evidence>
<dbReference type="AlphaFoldDB" id="A0A2P2JI14"/>
<feature type="repeat" description="PPR" evidence="3">
    <location>
        <begin position="9"/>
        <end position="43"/>
    </location>
</feature>
<feature type="repeat" description="PPR" evidence="3">
    <location>
        <begin position="79"/>
        <end position="109"/>
    </location>
</feature>
<feature type="repeat" description="PPR" evidence="3">
    <location>
        <begin position="44"/>
        <end position="78"/>
    </location>
</feature>
<evidence type="ECO:0000256" key="3">
    <source>
        <dbReference type="PROSITE-ProRule" id="PRU00708"/>
    </source>
</evidence>
<dbReference type="Pfam" id="PF13041">
    <property type="entry name" value="PPR_2"/>
    <property type="match status" value="1"/>
</dbReference>
<dbReference type="NCBIfam" id="TIGR00756">
    <property type="entry name" value="PPR"/>
    <property type="match status" value="2"/>
</dbReference>
<name>A0A2P2JI14_RHIMU</name>
<dbReference type="PANTHER" id="PTHR47932">
    <property type="entry name" value="ATPASE EXPRESSION PROTEIN 3"/>
    <property type="match status" value="1"/>
</dbReference>